<evidence type="ECO:0000256" key="6">
    <source>
        <dbReference type="SAM" id="MobiDB-lite"/>
    </source>
</evidence>
<keyword evidence="4" id="KW-0378">Hydrolase</keyword>
<accession>V7CXU0</accession>
<evidence type="ECO:0000313" key="8">
    <source>
        <dbReference type="EMBL" id="ESW33696.1"/>
    </source>
</evidence>
<dbReference type="PROSITE" id="PS51704">
    <property type="entry name" value="GP_PDE"/>
    <property type="match status" value="1"/>
</dbReference>
<organism evidence="8 9">
    <name type="scientific">Phaseolus vulgaris</name>
    <name type="common">Kidney bean</name>
    <name type="synonym">French bean</name>
    <dbReference type="NCBI Taxonomy" id="3885"/>
    <lineage>
        <taxon>Eukaryota</taxon>
        <taxon>Viridiplantae</taxon>
        <taxon>Streptophyta</taxon>
        <taxon>Embryophyta</taxon>
        <taxon>Tracheophyta</taxon>
        <taxon>Spermatophyta</taxon>
        <taxon>Magnoliopsida</taxon>
        <taxon>eudicotyledons</taxon>
        <taxon>Gunneridae</taxon>
        <taxon>Pentapetalae</taxon>
        <taxon>rosids</taxon>
        <taxon>fabids</taxon>
        <taxon>Fabales</taxon>
        <taxon>Fabaceae</taxon>
        <taxon>Papilionoideae</taxon>
        <taxon>50 kb inversion clade</taxon>
        <taxon>NPAAA clade</taxon>
        <taxon>indigoferoid/millettioid clade</taxon>
        <taxon>Phaseoleae</taxon>
        <taxon>Phaseolus</taxon>
    </lineage>
</organism>
<dbReference type="GO" id="GO:0006071">
    <property type="term" value="P:glycerol metabolic process"/>
    <property type="evidence" value="ECO:0007669"/>
    <property type="project" value="UniProtKB-KW"/>
</dbReference>
<evidence type="ECO:0000256" key="4">
    <source>
        <dbReference type="ARBA" id="ARBA00022801"/>
    </source>
</evidence>
<dbReference type="InterPro" id="IPR051578">
    <property type="entry name" value="GDPD"/>
</dbReference>
<keyword evidence="9" id="KW-1185">Reference proteome</keyword>
<name>V7CXU0_PHAVU</name>
<dbReference type="Pfam" id="PF03009">
    <property type="entry name" value="GDPD"/>
    <property type="match status" value="1"/>
</dbReference>
<dbReference type="AlphaFoldDB" id="V7CXU0"/>
<dbReference type="GO" id="GO:0046475">
    <property type="term" value="P:glycerophospholipid catabolic process"/>
    <property type="evidence" value="ECO:0007669"/>
    <property type="project" value="TreeGrafter"/>
</dbReference>
<dbReference type="InterPro" id="IPR030395">
    <property type="entry name" value="GP_PDE_dom"/>
</dbReference>
<dbReference type="Gramene" id="ESW33696">
    <property type="protein sequence ID" value="ESW33696"/>
    <property type="gene ID" value="PHAVU_001G091000g"/>
</dbReference>
<gene>
    <name evidence="8" type="ORF">PHAVU_001G091000g</name>
</gene>
<evidence type="ECO:0000256" key="2">
    <source>
        <dbReference type="ARBA" id="ARBA00012247"/>
    </source>
</evidence>
<dbReference type="OMA" id="GTELYYD"/>
<dbReference type="GO" id="GO:0008889">
    <property type="term" value="F:glycerophosphodiester phosphodiesterase activity"/>
    <property type="evidence" value="ECO:0007669"/>
    <property type="project" value="UniProtKB-EC"/>
</dbReference>
<reference evidence="9" key="1">
    <citation type="journal article" date="2014" name="Nat. Genet.">
        <title>A reference genome for common bean and genome-wide analysis of dual domestications.</title>
        <authorList>
            <person name="Schmutz J."/>
            <person name="McClean P.E."/>
            <person name="Mamidi S."/>
            <person name="Wu G.A."/>
            <person name="Cannon S.B."/>
            <person name="Grimwood J."/>
            <person name="Jenkins J."/>
            <person name="Shu S."/>
            <person name="Song Q."/>
            <person name="Chavarro C."/>
            <person name="Torres-Torres M."/>
            <person name="Geffroy V."/>
            <person name="Moghaddam S.M."/>
            <person name="Gao D."/>
            <person name="Abernathy B."/>
            <person name="Barry K."/>
            <person name="Blair M."/>
            <person name="Brick M.A."/>
            <person name="Chovatia M."/>
            <person name="Gepts P."/>
            <person name="Goodstein D.M."/>
            <person name="Gonzales M."/>
            <person name="Hellsten U."/>
            <person name="Hyten D.L."/>
            <person name="Jia G."/>
            <person name="Kelly J.D."/>
            <person name="Kudrna D."/>
            <person name="Lee R."/>
            <person name="Richard M.M."/>
            <person name="Miklas P.N."/>
            <person name="Osorno J.M."/>
            <person name="Rodrigues J."/>
            <person name="Thareau V."/>
            <person name="Urrea C.A."/>
            <person name="Wang M."/>
            <person name="Yu Y."/>
            <person name="Zhang M."/>
            <person name="Wing R.A."/>
            <person name="Cregan P.B."/>
            <person name="Rokhsar D.S."/>
            <person name="Jackson S.A."/>
        </authorList>
    </citation>
    <scope>NUCLEOTIDE SEQUENCE [LARGE SCALE GENOMIC DNA]</scope>
    <source>
        <strain evidence="9">cv. G19833</strain>
    </source>
</reference>
<keyword evidence="3" id="KW-0319">Glycerol metabolism</keyword>
<dbReference type="Gene3D" id="3.20.20.190">
    <property type="entry name" value="Phosphatidylinositol (PI) phosphodiesterase"/>
    <property type="match status" value="1"/>
</dbReference>
<dbReference type="FunFam" id="3.20.20.190:FF:000034">
    <property type="entry name" value="Glycerophosphodiester phosphodiesterase GDPD2"/>
    <property type="match status" value="1"/>
</dbReference>
<comment type="similarity">
    <text evidence="1">Belongs to the glycerophosphoryl diester phosphodiesterase family.</text>
</comment>
<feature type="domain" description="GP-PDE" evidence="7">
    <location>
        <begin position="110"/>
        <end position="397"/>
    </location>
</feature>
<dbReference type="Proteomes" id="UP000000226">
    <property type="component" value="Chromosome 1"/>
</dbReference>
<dbReference type="PANTHER" id="PTHR22958">
    <property type="entry name" value="GLYCEROPHOSPHORYL DIESTER PHOSPHODIESTERASE"/>
    <property type="match status" value="1"/>
</dbReference>
<dbReference type="EC" id="3.1.4.46" evidence="2"/>
<dbReference type="eggNOG" id="KOG2421">
    <property type="taxonomic scope" value="Eukaryota"/>
</dbReference>
<evidence type="ECO:0000313" key="9">
    <source>
        <dbReference type="Proteomes" id="UP000000226"/>
    </source>
</evidence>
<feature type="region of interest" description="Disordered" evidence="6">
    <location>
        <begin position="41"/>
        <end position="61"/>
    </location>
</feature>
<sequence length="445" mass="49720">MIWERNIRKEIRWRVNLALVDAINSAPKHALIFTTTTTTTNNKPSCTLPTTTTSPSPSPTPSTQMALKAVHVTDVPSLDHVPENASLALCSSRFPNGVEMGRSAFKLPKFVVIGHRGNGMNVLQSSDRRMRAIKENTIMSFNAASTFPLDFVEFDVQVTRDDCPVIFHDDFIFSEDNGAVFGRRITELTLSEFLSYGPQREHGNEGKILLRKKDGKIIPWDVEQDDSLCTLQEAFVKVEPAIGFNIELKFDDHIVYEQDYLVHVLQTILKVVFEYAKDRPIIFSTFQPDAAMLIRKLQSNYPVFFLTNGGCEIYEDVRRNSLEEAMKLSVENGLEGIVSEIKGIFRDPGTVTKIKESKLCLLSYGKLNNVPEAVYMQHLMGIDGVIVDLVKEITEAVADMIKSTKGGEGEGLTDGSGAVQGNTRPQFSQQDLSFLLKLIPQLIQI</sequence>
<comment type="catalytic activity">
    <reaction evidence="5">
        <text>a sn-glycero-3-phosphodiester + H2O = an alcohol + sn-glycerol 3-phosphate + H(+)</text>
        <dbReference type="Rhea" id="RHEA:12969"/>
        <dbReference type="ChEBI" id="CHEBI:15377"/>
        <dbReference type="ChEBI" id="CHEBI:15378"/>
        <dbReference type="ChEBI" id="CHEBI:30879"/>
        <dbReference type="ChEBI" id="CHEBI:57597"/>
        <dbReference type="ChEBI" id="CHEBI:83408"/>
        <dbReference type="EC" id="3.1.4.46"/>
    </reaction>
</comment>
<dbReference type="STRING" id="3885.V7CXU0"/>
<dbReference type="SMR" id="V7CXU0"/>
<evidence type="ECO:0000259" key="7">
    <source>
        <dbReference type="PROSITE" id="PS51704"/>
    </source>
</evidence>
<dbReference type="SUPFAM" id="SSF51695">
    <property type="entry name" value="PLC-like phosphodiesterases"/>
    <property type="match status" value="1"/>
</dbReference>
<proteinExistence type="inferred from homology"/>
<feature type="region of interest" description="Disordered" evidence="6">
    <location>
        <begin position="404"/>
        <end position="424"/>
    </location>
</feature>
<dbReference type="InterPro" id="IPR017946">
    <property type="entry name" value="PLC-like_Pdiesterase_TIM-brl"/>
</dbReference>
<evidence type="ECO:0000256" key="5">
    <source>
        <dbReference type="ARBA" id="ARBA00047512"/>
    </source>
</evidence>
<dbReference type="PANTHER" id="PTHR22958:SF1">
    <property type="entry name" value="GLYCEROPHOSPHOCHOLINE PHOSPHODIESTERASE GPCPD1"/>
    <property type="match status" value="1"/>
</dbReference>
<dbReference type="EMBL" id="CM002288">
    <property type="protein sequence ID" value="ESW33696.1"/>
    <property type="molecule type" value="Genomic_DNA"/>
</dbReference>
<evidence type="ECO:0000256" key="3">
    <source>
        <dbReference type="ARBA" id="ARBA00022798"/>
    </source>
</evidence>
<feature type="compositionally biased region" description="Low complexity" evidence="6">
    <location>
        <begin position="41"/>
        <end position="55"/>
    </location>
</feature>
<dbReference type="OrthoDB" id="1058301at2759"/>
<evidence type="ECO:0000256" key="1">
    <source>
        <dbReference type="ARBA" id="ARBA00007277"/>
    </source>
</evidence>
<protein>
    <recommendedName>
        <fullName evidence="2">glycerophosphodiester phosphodiesterase</fullName>
        <ecNumber evidence="2">3.1.4.46</ecNumber>
    </recommendedName>
</protein>